<evidence type="ECO:0000313" key="2">
    <source>
        <dbReference type="Proteomes" id="UP000321083"/>
    </source>
</evidence>
<dbReference type="EMBL" id="SRHE01000197">
    <property type="protein sequence ID" value="TWW09713.1"/>
    <property type="molecule type" value="Genomic_DNA"/>
</dbReference>
<organism evidence="1 2">
    <name type="scientific">Planctomyces bekefii</name>
    <dbReference type="NCBI Taxonomy" id="1653850"/>
    <lineage>
        <taxon>Bacteria</taxon>
        <taxon>Pseudomonadati</taxon>
        <taxon>Planctomycetota</taxon>
        <taxon>Planctomycetia</taxon>
        <taxon>Planctomycetales</taxon>
        <taxon>Planctomycetaceae</taxon>
        <taxon>Planctomyces</taxon>
    </lineage>
</organism>
<keyword evidence="2" id="KW-1185">Reference proteome</keyword>
<dbReference type="Proteomes" id="UP000321083">
    <property type="component" value="Unassembled WGS sequence"/>
</dbReference>
<accession>A0A5C6M672</accession>
<dbReference type="SUPFAM" id="SSF50985">
    <property type="entry name" value="RCC1/BLIP-II"/>
    <property type="match status" value="1"/>
</dbReference>
<name>A0A5C6M672_9PLAN</name>
<protein>
    <submittedName>
        <fullName evidence="1">Uncharacterized protein</fullName>
    </submittedName>
</protein>
<reference evidence="1 2" key="2">
    <citation type="submission" date="2019-08" db="EMBL/GenBank/DDBJ databases">
        <authorList>
            <person name="Henke P."/>
        </authorList>
    </citation>
    <scope>NUCLEOTIDE SEQUENCE [LARGE SCALE GENOMIC DNA]</scope>
    <source>
        <strain evidence="1">Phe10_nw2017</strain>
    </source>
</reference>
<dbReference type="Gene3D" id="2.130.10.30">
    <property type="entry name" value="Regulator of chromosome condensation 1/beta-lactamase-inhibitor protein II"/>
    <property type="match status" value="1"/>
</dbReference>
<proteinExistence type="predicted"/>
<dbReference type="AlphaFoldDB" id="A0A5C6M672"/>
<sequence length="125" mass="13581">MPHLDGPYAVEVGSAHACALTQAGVKCWGQYNGGDTFGTIDADQVTPILENAKEITGDFRDASCAIVEQRVRCWGFVGNPNRMEKVDEVHRLNNGPQLVNPRNLVVGRDFVCALDDIGVHCWGGQ</sequence>
<evidence type="ECO:0000313" key="1">
    <source>
        <dbReference type="EMBL" id="TWW09713.1"/>
    </source>
</evidence>
<reference evidence="1 2" key="1">
    <citation type="submission" date="2019-08" db="EMBL/GenBank/DDBJ databases">
        <title>100 year-old enigma solved: identification of Planctomyces bekefii, the type genus and species of the phylum Planctomycetes.</title>
        <authorList>
            <person name="Svetlana D.N."/>
            <person name="Overmann J."/>
        </authorList>
    </citation>
    <scope>NUCLEOTIDE SEQUENCE [LARGE SCALE GENOMIC DNA]</scope>
    <source>
        <strain evidence="1">Phe10_nw2017</strain>
    </source>
</reference>
<dbReference type="InterPro" id="IPR009091">
    <property type="entry name" value="RCC1/BLIP-II"/>
</dbReference>
<comment type="caution">
    <text evidence="1">The sequence shown here is derived from an EMBL/GenBank/DDBJ whole genome shotgun (WGS) entry which is preliminary data.</text>
</comment>
<gene>
    <name evidence="1" type="ORF">E3A20_11560</name>
</gene>